<dbReference type="InterPro" id="IPR026444">
    <property type="entry name" value="Secre_tail"/>
</dbReference>
<name>A0ABW0EA70_9BACT</name>
<evidence type="ECO:0000313" key="3">
    <source>
        <dbReference type="EMBL" id="MFC5270506.1"/>
    </source>
</evidence>
<feature type="chain" id="PRO_5047342992" evidence="1">
    <location>
        <begin position="25"/>
        <end position="216"/>
    </location>
</feature>
<evidence type="ECO:0000313" key="4">
    <source>
        <dbReference type="Proteomes" id="UP001596161"/>
    </source>
</evidence>
<keyword evidence="1" id="KW-0732">Signal</keyword>
<feature type="domain" description="Secretion system C-terminal sorting" evidence="2">
    <location>
        <begin position="146"/>
        <end position="208"/>
    </location>
</feature>
<dbReference type="EMBL" id="JBHSKT010000004">
    <property type="protein sequence ID" value="MFC5270506.1"/>
    <property type="molecule type" value="Genomic_DNA"/>
</dbReference>
<gene>
    <name evidence="3" type="ORF">ACFPIB_07795</name>
</gene>
<dbReference type="NCBIfam" id="TIGR04183">
    <property type="entry name" value="Por_Secre_tail"/>
    <property type="match status" value="1"/>
</dbReference>
<accession>A0ABW0EA70</accession>
<feature type="signal peptide" evidence="1">
    <location>
        <begin position="1"/>
        <end position="24"/>
    </location>
</feature>
<keyword evidence="4" id="KW-1185">Reference proteome</keyword>
<dbReference type="Proteomes" id="UP001596161">
    <property type="component" value="Unassembled WGS sequence"/>
</dbReference>
<organism evidence="3 4">
    <name type="scientific">Adhaeribacter terreus</name>
    <dbReference type="NCBI Taxonomy" id="529703"/>
    <lineage>
        <taxon>Bacteria</taxon>
        <taxon>Pseudomonadati</taxon>
        <taxon>Bacteroidota</taxon>
        <taxon>Cytophagia</taxon>
        <taxon>Cytophagales</taxon>
        <taxon>Hymenobacteraceae</taxon>
        <taxon>Adhaeribacter</taxon>
    </lineage>
</organism>
<dbReference type="RefSeq" id="WP_378016876.1">
    <property type="nucleotide sequence ID" value="NZ_JBHSKT010000004.1"/>
</dbReference>
<proteinExistence type="predicted"/>
<protein>
    <submittedName>
        <fullName evidence="3">T9SS type A sorting domain-containing protein</fullName>
    </submittedName>
</protein>
<sequence>MMKKNLLLSLLLTLATCFTASSQALDSVFVQYSNPGVNQVSEVVANIYLPTQGAIRFGYTAIQQTDTLFVTACYSSGPMTAPMLLRDTMQLGTVPSNIQKLRFRAYYSSNPMQCDSTRFFEKTIAFSVKNPTGISEFSPAPVIQFYPNPVRETLTIARGAFRQINIREITGKLLFSQPARSGTDTHLQMSWLPPGLYLLETVSENGVLSRARLVKK</sequence>
<dbReference type="Pfam" id="PF18962">
    <property type="entry name" value="Por_Secre_tail"/>
    <property type="match status" value="1"/>
</dbReference>
<evidence type="ECO:0000259" key="2">
    <source>
        <dbReference type="Pfam" id="PF18962"/>
    </source>
</evidence>
<comment type="caution">
    <text evidence="3">The sequence shown here is derived from an EMBL/GenBank/DDBJ whole genome shotgun (WGS) entry which is preliminary data.</text>
</comment>
<evidence type="ECO:0000256" key="1">
    <source>
        <dbReference type="SAM" id="SignalP"/>
    </source>
</evidence>
<reference evidence="4" key="1">
    <citation type="journal article" date="2019" name="Int. J. Syst. Evol. Microbiol.">
        <title>The Global Catalogue of Microorganisms (GCM) 10K type strain sequencing project: providing services to taxonomists for standard genome sequencing and annotation.</title>
        <authorList>
            <consortium name="The Broad Institute Genomics Platform"/>
            <consortium name="The Broad Institute Genome Sequencing Center for Infectious Disease"/>
            <person name="Wu L."/>
            <person name="Ma J."/>
        </authorList>
    </citation>
    <scope>NUCLEOTIDE SEQUENCE [LARGE SCALE GENOMIC DNA]</scope>
    <source>
        <strain evidence="4">KACC 12602</strain>
    </source>
</reference>